<evidence type="ECO:0000313" key="2">
    <source>
        <dbReference type="Proteomes" id="UP000326912"/>
    </source>
</evidence>
<reference evidence="1 2" key="1">
    <citation type="submission" date="2019-10" db="EMBL/GenBank/DDBJ databases">
        <title>Dictyobacter vulcani sp. nov., within the class Ktedonobacteria, isolated from soil of volcanic Mt. Zao.</title>
        <authorList>
            <person name="Zheng Y."/>
            <person name="Wang C.M."/>
            <person name="Sakai Y."/>
            <person name="Abe K."/>
            <person name="Yokota A."/>
            <person name="Yabe S."/>
        </authorList>
    </citation>
    <scope>NUCLEOTIDE SEQUENCE [LARGE SCALE GENOMIC DNA]</scope>
    <source>
        <strain evidence="1 2">W12</strain>
    </source>
</reference>
<organism evidence="1 2">
    <name type="scientific">Dictyobacter vulcani</name>
    <dbReference type="NCBI Taxonomy" id="2607529"/>
    <lineage>
        <taxon>Bacteria</taxon>
        <taxon>Bacillati</taxon>
        <taxon>Chloroflexota</taxon>
        <taxon>Ktedonobacteria</taxon>
        <taxon>Ktedonobacterales</taxon>
        <taxon>Dictyobacteraceae</taxon>
        <taxon>Dictyobacter</taxon>
    </lineage>
</organism>
<comment type="caution">
    <text evidence="1">The sequence shown here is derived from an EMBL/GenBank/DDBJ whole genome shotgun (WGS) entry which is preliminary data.</text>
</comment>
<accession>A0A5J4KZC3</accession>
<dbReference type="Proteomes" id="UP000326912">
    <property type="component" value="Unassembled WGS sequence"/>
</dbReference>
<keyword evidence="2" id="KW-1185">Reference proteome</keyword>
<proteinExistence type="predicted"/>
<protein>
    <submittedName>
        <fullName evidence="1">Uncharacterized protein</fullName>
    </submittedName>
</protein>
<evidence type="ECO:0000313" key="1">
    <source>
        <dbReference type="EMBL" id="GER91887.1"/>
    </source>
</evidence>
<dbReference type="EMBL" id="BKZW01000004">
    <property type="protein sequence ID" value="GER91887.1"/>
    <property type="molecule type" value="Genomic_DNA"/>
</dbReference>
<gene>
    <name evidence="1" type="ORF">KDW_60490</name>
</gene>
<name>A0A5J4KZC3_9CHLR</name>
<dbReference type="AlphaFoldDB" id="A0A5J4KZC3"/>
<sequence length="56" mass="6196">MSVCVSVIDPTELVEGSLSRDYCFGTDQSELALIPLAVELWYPRPRLLNGNIPLFG</sequence>
<dbReference type="RefSeq" id="WP_162005733.1">
    <property type="nucleotide sequence ID" value="NZ_BKZW01000004.1"/>
</dbReference>